<organism evidence="2 3">
    <name type="scientific">Trifolium pratense</name>
    <name type="common">Red clover</name>
    <dbReference type="NCBI Taxonomy" id="57577"/>
    <lineage>
        <taxon>Eukaryota</taxon>
        <taxon>Viridiplantae</taxon>
        <taxon>Streptophyta</taxon>
        <taxon>Embryophyta</taxon>
        <taxon>Tracheophyta</taxon>
        <taxon>Spermatophyta</taxon>
        <taxon>Magnoliopsida</taxon>
        <taxon>eudicotyledons</taxon>
        <taxon>Gunneridae</taxon>
        <taxon>Pentapetalae</taxon>
        <taxon>rosids</taxon>
        <taxon>fabids</taxon>
        <taxon>Fabales</taxon>
        <taxon>Fabaceae</taxon>
        <taxon>Papilionoideae</taxon>
        <taxon>50 kb inversion clade</taxon>
        <taxon>NPAAA clade</taxon>
        <taxon>Hologalegina</taxon>
        <taxon>IRL clade</taxon>
        <taxon>Trifolieae</taxon>
        <taxon>Trifolium</taxon>
    </lineage>
</organism>
<comment type="caution">
    <text evidence="2">The sequence shown here is derived from an EMBL/GenBank/DDBJ whole genome shotgun (WGS) entry which is preliminary data.</text>
</comment>
<feature type="non-terminal residue" evidence="2">
    <location>
        <position position="79"/>
    </location>
</feature>
<reference evidence="2 3" key="2">
    <citation type="journal article" date="2017" name="Front. Plant Sci.">
        <title>Gene Classification and Mining of Molecular Markers Useful in Red Clover (Trifolium pratense) Breeding.</title>
        <authorList>
            <person name="Istvanek J."/>
            <person name="Dluhosova J."/>
            <person name="Dluhos P."/>
            <person name="Patkova L."/>
            <person name="Nedelnik J."/>
            <person name="Repkova J."/>
        </authorList>
    </citation>
    <scope>NUCLEOTIDE SEQUENCE [LARGE SCALE GENOMIC DNA]</scope>
    <source>
        <strain evidence="3">cv. Tatra</strain>
        <tissue evidence="2">Young leaves</tissue>
    </source>
</reference>
<protein>
    <submittedName>
        <fullName evidence="2">Uncharacterized protein</fullName>
    </submittedName>
</protein>
<name>A0A2K3NHW7_TRIPR</name>
<keyword evidence="1" id="KW-0472">Membrane</keyword>
<dbReference type="Proteomes" id="UP000236291">
    <property type="component" value="Unassembled WGS sequence"/>
</dbReference>
<reference evidence="2 3" key="1">
    <citation type="journal article" date="2014" name="Am. J. Bot.">
        <title>Genome assembly and annotation for red clover (Trifolium pratense; Fabaceae).</title>
        <authorList>
            <person name="Istvanek J."/>
            <person name="Jaros M."/>
            <person name="Krenek A."/>
            <person name="Repkova J."/>
        </authorList>
    </citation>
    <scope>NUCLEOTIDE SEQUENCE [LARGE SCALE GENOMIC DNA]</scope>
    <source>
        <strain evidence="3">cv. Tatra</strain>
        <tissue evidence="2">Young leaves</tissue>
    </source>
</reference>
<dbReference type="AlphaFoldDB" id="A0A2K3NHW7"/>
<evidence type="ECO:0000313" key="3">
    <source>
        <dbReference type="Proteomes" id="UP000236291"/>
    </source>
</evidence>
<proteinExistence type="predicted"/>
<dbReference type="EMBL" id="ASHM01021614">
    <property type="protein sequence ID" value="PNY02638.1"/>
    <property type="molecule type" value="Genomic_DNA"/>
</dbReference>
<sequence>MSNSSLRHSRYPLYVVILRERSINITLKQGEDVVPRLFQVLVEWYLPGCSIIVGSSFPLFLVVALGGCGSFEFFDGAFV</sequence>
<gene>
    <name evidence="2" type="ORF">L195_g025955</name>
</gene>
<feature type="transmembrane region" description="Helical" evidence="1">
    <location>
        <begin position="44"/>
        <end position="65"/>
    </location>
</feature>
<evidence type="ECO:0000256" key="1">
    <source>
        <dbReference type="SAM" id="Phobius"/>
    </source>
</evidence>
<evidence type="ECO:0000313" key="2">
    <source>
        <dbReference type="EMBL" id="PNY02638.1"/>
    </source>
</evidence>
<accession>A0A2K3NHW7</accession>
<keyword evidence="1" id="KW-1133">Transmembrane helix</keyword>
<keyword evidence="1" id="KW-0812">Transmembrane</keyword>